<evidence type="ECO:0000313" key="4">
    <source>
        <dbReference type="Proteomes" id="UP000199648"/>
    </source>
</evidence>
<dbReference type="Pfam" id="PF14347">
    <property type="entry name" value="DUF4399"/>
    <property type="match status" value="1"/>
</dbReference>
<protein>
    <recommendedName>
        <fullName evidence="2">DUF4399 domain-containing protein</fullName>
    </recommendedName>
</protein>
<accession>A0A1G5QN68</accession>
<dbReference type="RefSeq" id="WP_217631987.1">
    <property type="nucleotide sequence ID" value="NZ_FMWD01000007.1"/>
</dbReference>
<organism evidence="3 4">
    <name type="scientific">Thiohalomonas denitrificans</name>
    <dbReference type="NCBI Taxonomy" id="415747"/>
    <lineage>
        <taxon>Bacteria</taxon>
        <taxon>Pseudomonadati</taxon>
        <taxon>Pseudomonadota</taxon>
        <taxon>Gammaproteobacteria</taxon>
        <taxon>Thiohalomonadales</taxon>
        <taxon>Thiohalomonadaceae</taxon>
        <taxon>Thiohalomonas</taxon>
    </lineage>
</organism>
<sequence>MTGKVLLLLFGTGLLVATGWAHEVPEGAEIRFLEPKDGAVLSNPVRVRMSVEGFGVAPVGENKHKAGHHHLLIDVDDPPLEGPVPADEHHLHFDGGEQTAEIDLAPGEHSLQLLLGDEEHESFYPPLLSDRIRITVTD</sequence>
<keyword evidence="4" id="KW-1185">Reference proteome</keyword>
<dbReference type="InterPro" id="IPR025512">
    <property type="entry name" value="DUF4399"/>
</dbReference>
<keyword evidence="1" id="KW-0732">Signal</keyword>
<evidence type="ECO:0000313" key="3">
    <source>
        <dbReference type="EMBL" id="SCZ63295.1"/>
    </source>
</evidence>
<dbReference type="STRING" id="415747.SAMN03097708_02455"/>
<evidence type="ECO:0000259" key="2">
    <source>
        <dbReference type="Pfam" id="PF14347"/>
    </source>
</evidence>
<gene>
    <name evidence="3" type="ORF">SAMN03097708_02455</name>
</gene>
<proteinExistence type="predicted"/>
<evidence type="ECO:0000256" key="1">
    <source>
        <dbReference type="SAM" id="SignalP"/>
    </source>
</evidence>
<dbReference type="Proteomes" id="UP000199648">
    <property type="component" value="Unassembled WGS sequence"/>
</dbReference>
<feature type="signal peptide" evidence="1">
    <location>
        <begin position="1"/>
        <end position="21"/>
    </location>
</feature>
<feature type="domain" description="DUF4399" evidence="2">
    <location>
        <begin position="47"/>
        <end position="137"/>
    </location>
</feature>
<dbReference type="AlphaFoldDB" id="A0A1G5QN68"/>
<reference evidence="3 4" key="1">
    <citation type="submission" date="2016-10" db="EMBL/GenBank/DDBJ databases">
        <authorList>
            <person name="de Groot N.N."/>
        </authorList>
    </citation>
    <scope>NUCLEOTIDE SEQUENCE [LARGE SCALE GENOMIC DNA]</scope>
    <source>
        <strain evidence="3 4">HLD2</strain>
    </source>
</reference>
<feature type="chain" id="PRO_5011477520" description="DUF4399 domain-containing protein" evidence="1">
    <location>
        <begin position="22"/>
        <end position="138"/>
    </location>
</feature>
<name>A0A1G5QN68_9GAMM</name>
<dbReference type="EMBL" id="FMWD01000007">
    <property type="protein sequence ID" value="SCZ63295.1"/>
    <property type="molecule type" value="Genomic_DNA"/>
</dbReference>